<feature type="coiled-coil region" evidence="1">
    <location>
        <begin position="211"/>
        <end position="278"/>
    </location>
</feature>
<accession>A0A7S4LAN2</accession>
<gene>
    <name evidence="2" type="ORF">EGYM00163_LOCUS28143</name>
</gene>
<proteinExistence type="predicted"/>
<keyword evidence="1" id="KW-0175">Coiled coil</keyword>
<evidence type="ECO:0000313" key="2">
    <source>
        <dbReference type="EMBL" id="CAE0816982.1"/>
    </source>
</evidence>
<evidence type="ECO:0000256" key="1">
    <source>
        <dbReference type="SAM" id="Coils"/>
    </source>
</evidence>
<name>A0A7S4LAN2_9EUGL</name>
<protein>
    <submittedName>
        <fullName evidence="2">Uncharacterized protein</fullName>
    </submittedName>
</protein>
<reference evidence="2" key="1">
    <citation type="submission" date="2021-01" db="EMBL/GenBank/DDBJ databases">
        <authorList>
            <person name="Corre E."/>
            <person name="Pelletier E."/>
            <person name="Niang G."/>
            <person name="Scheremetjew M."/>
            <person name="Finn R."/>
            <person name="Kale V."/>
            <person name="Holt S."/>
            <person name="Cochrane G."/>
            <person name="Meng A."/>
            <person name="Brown T."/>
            <person name="Cohen L."/>
        </authorList>
    </citation>
    <scope>NUCLEOTIDE SEQUENCE</scope>
    <source>
        <strain evidence="2">CCMP1594</strain>
    </source>
</reference>
<feature type="coiled-coil region" evidence="1">
    <location>
        <begin position="305"/>
        <end position="396"/>
    </location>
</feature>
<organism evidence="2">
    <name type="scientific">Eutreptiella gymnastica</name>
    <dbReference type="NCBI Taxonomy" id="73025"/>
    <lineage>
        <taxon>Eukaryota</taxon>
        <taxon>Discoba</taxon>
        <taxon>Euglenozoa</taxon>
        <taxon>Euglenida</taxon>
        <taxon>Spirocuta</taxon>
        <taxon>Euglenophyceae</taxon>
        <taxon>Eutreptiales</taxon>
        <taxon>Eutreptiaceae</taxon>
        <taxon>Eutreptiella</taxon>
    </lineage>
</organism>
<feature type="coiled-coil region" evidence="1">
    <location>
        <begin position="5"/>
        <end position="39"/>
    </location>
</feature>
<feature type="coiled-coil region" evidence="1">
    <location>
        <begin position="105"/>
        <end position="132"/>
    </location>
</feature>
<dbReference type="EMBL" id="HBJA01080452">
    <property type="protein sequence ID" value="CAE0816982.1"/>
    <property type="molecule type" value="Transcribed_RNA"/>
</dbReference>
<dbReference type="AlphaFoldDB" id="A0A7S4LAN2"/>
<sequence length="531" mass="61646">MAAELRRQREQKEREEAVEAELQRRLEAAKEAWLREQEEKWEAEKGRLRTEWQKETEAQVAEREAQMHRDFEAKQQALVEEHEATLERTVTAHQEELHAGFDAAKKVFQDQIDFWTKKCEQMEQEVEAAKTRKSMEAMQHAKSQVQLVQLCQAEAEGRFVLAHSEEVQHLSTVHEEAFALQALIHQWLQMQQTSEWEAAQQEQDSLYKATVAEHAVERQRLQAAHDQAKAEWRAASEQVVAVGEQSAKREEELLRGFEAKQQALVAEHERKMAEHLNERTKSVTVIETEHASKLEGLQRTHSQVIWDHEKTARQQQQQLEALKQQLEASKTRNQELERHLQETGQAVAGQQKAEQAVDQLKREFSQQMTQMQEEIEARQEQRARALRDLKAELLDELTSPRAEAYTLDDAASADPRRVLEEPDPWEIVSYTHTKYNDDVDQMVRTMKATLIDTETVARQDIVEAEEGHWPTSAAVVVRAAEETRRDIRAAESQQWLCVMEQFSLQYQEVLVVDEARDRRALHDQRAAAVKC</sequence>